<evidence type="ECO:0000256" key="1">
    <source>
        <dbReference type="RuleBase" id="RU004374"/>
    </source>
</evidence>
<sequence>MANREWSDCIRTLEDNIGTVESFWRAVKGVYLPAGLTDSEDYFFFKKGITPMWEDPMNKDGGRIVLCMKGRQDNQPKDARNRLNFNWLELLMALVGEQFSEKDTECICGATVSRRRGLAKLGLWITADASESTRKRLITYMERKLKLIGDEEVRYQPHNQCNRRKNKLRRRK</sequence>
<dbReference type="GO" id="GO:0016281">
    <property type="term" value="C:eukaryotic translation initiation factor 4F complex"/>
    <property type="evidence" value="ECO:0007669"/>
    <property type="project" value="TreeGrafter"/>
</dbReference>
<dbReference type="GO" id="GO:0000340">
    <property type="term" value="F:RNA 7-methylguanosine cap binding"/>
    <property type="evidence" value="ECO:0007669"/>
    <property type="project" value="TreeGrafter"/>
</dbReference>
<dbReference type="Pfam" id="PF01652">
    <property type="entry name" value="IF4E"/>
    <property type="match status" value="1"/>
</dbReference>
<dbReference type="SUPFAM" id="SSF55418">
    <property type="entry name" value="eIF4e-like"/>
    <property type="match status" value="1"/>
</dbReference>
<accession>A0A1I8AQZ2</accession>
<dbReference type="GO" id="GO:0003743">
    <property type="term" value="F:translation initiation factor activity"/>
    <property type="evidence" value="ECO:0007669"/>
    <property type="project" value="UniProtKB-KW"/>
</dbReference>
<dbReference type="PANTHER" id="PTHR11960">
    <property type="entry name" value="EUKARYOTIC TRANSLATION INITIATION FACTOR 4E RELATED"/>
    <property type="match status" value="1"/>
</dbReference>
<keyword evidence="1" id="KW-0694">RNA-binding</keyword>
<dbReference type="InterPro" id="IPR023398">
    <property type="entry name" value="TIF_eIF4e-like"/>
</dbReference>
<keyword evidence="1" id="KW-0648">Protein biosynthesis</keyword>
<reference evidence="3" key="1">
    <citation type="submission" date="2016-11" db="UniProtKB">
        <authorList>
            <consortium name="WormBaseParasite"/>
        </authorList>
    </citation>
    <scope>IDENTIFICATION</scope>
</reference>
<name>A0A1I8AQZ2_9BILA</name>
<keyword evidence="1" id="KW-0396">Initiation factor</keyword>
<protein>
    <submittedName>
        <fullName evidence="3">EIF-4F 25 kDa subunit</fullName>
    </submittedName>
</protein>
<evidence type="ECO:0000313" key="2">
    <source>
        <dbReference type="Proteomes" id="UP000095287"/>
    </source>
</evidence>
<evidence type="ECO:0000313" key="3">
    <source>
        <dbReference type="WBParaSite" id="L893_g826.t1"/>
    </source>
</evidence>
<organism evidence="2 3">
    <name type="scientific">Steinernema glaseri</name>
    <dbReference type="NCBI Taxonomy" id="37863"/>
    <lineage>
        <taxon>Eukaryota</taxon>
        <taxon>Metazoa</taxon>
        <taxon>Ecdysozoa</taxon>
        <taxon>Nematoda</taxon>
        <taxon>Chromadorea</taxon>
        <taxon>Rhabditida</taxon>
        <taxon>Tylenchina</taxon>
        <taxon>Panagrolaimomorpha</taxon>
        <taxon>Strongyloidoidea</taxon>
        <taxon>Steinernematidae</taxon>
        <taxon>Steinernema</taxon>
    </lineage>
</organism>
<proteinExistence type="inferred from homology"/>
<dbReference type="InterPro" id="IPR001040">
    <property type="entry name" value="TIF_eIF_4E"/>
</dbReference>
<dbReference type="WBParaSite" id="L893_g826.t1">
    <property type="protein sequence ID" value="L893_g826.t1"/>
    <property type="gene ID" value="L893_g826"/>
</dbReference>
<dbReference type="Gene3D" id="3.30.760.10">
    <property type="entry name" value="RNA Cap, Translation Initiation Factor Eif4e"/>
    <property type="match status" value="1"/>
</dbReference>
<comment type="similarity">
    <text evidence="1">Belongs to the eukaryotic initiation factor 4E family.</text>
</comment>
<dbReference type="AlphaFoldDB" id="A0A1I8AQZ2"/>
<keyword evidence="2" id="KW-1185">Reference proteome</keyword>
<dbReference type="Proteomes" id="UP000095287">
    <property type="component" value="Unplaced"/>
</dbReference>